<reference evidence="2 3" key="2">
    <citation type="journal article" date="2010" name="Stand. Genomic Sci.">
        <title>Complete genome sequence of Nakamurella multipartita type strain (Y-104).</title>
        <authorList>
            <person name="Tice H."/>
            <person name="Mayilraj S."/>
            <person name="Sims D."/>
            <person name="Lapidus A."/>
            <person name="Nolan M."/>
            <person name="Lucas S."/>
            <person name="Glavina Del Rio T."/>
            <person name="Copeland A."/>
            <person name="Cheng J.F."/>
            <person name="Meincke L."/>
            <person name="Bruce D."/>
            <person name="Goodwin L."/>
            <person name="Pitluck S."/>
            <person name="Ivanova N."/>
            <person name="Mavromatis K."/>
            <person name="Ovchinnikova G."/>
            <person name="Pati A."/>
            <person name="Chen A."/>
            <person name="Palaniappan K."/>
            <person name="Land M."/>
            <person name="Hauser L."/>
            <person name="Chang Y.J."/>
            <person name="Jeffries C.D."/>
            <person name="Detter J.C."/>
            <person name="Brettin T."/>
            <person name="Rohde M."/>
            <person name="Goker M."/>
            <person name="Bristow J."/>
            <person name="Eisen J.A."/>
            <person name="Markowitz V."/>
            <person name="Hugenholtz P."/>
            <person name="Kyrpides N.C."/>
            <person name="Klenk H.P."/>
            <person name="Chen F."/>
        </authorList>
    </citation>
    <scope>NUCLEOTIDE SEQUENCE [LARGE SCALE GENOMIC DNA]</scope>
    <source>
        <strain evidence="3">ATCC 700099 / DSM 44233 / CIP 104796 / JCM 9543 / NBRC 105858 / Y-104</strain>
    </source>
</reference>
<dbReference type="AlphaFoldDB" id="C8XD49"/>
<dbReference type="OrthoDB" id="4476658at2"/>
<keyword evidence="1" id="KW-0472">Membrane</keyword>
<evidence type="ECO:0000256" key="1">
    <source>
        <dbReference type="SAM" id="Phobius"/>
    </source>
</evidence>
<dbReference type="RefSeq" id="WP_015750344.1">
    <property type="nucleotide sequence ID" value="NC_013235.1"/>
</dbReference>
<dbReference type="HOGENOM" id="CLU_1711280_0_0_11"/>
<keyword evidence="1" id="KW-1133">Transmembrane helix</keyword>
<feature type="transmembrane region" description="Helical" evidence="1">
    <location>
        <begin position="67"/>
        <end position="88"/>
    </location>
</feature>
<organism evidence="2 3">
    <name type="scientific">Nakamurella multipartita (strain ATCC 700099 / DSM 44233 / CIP 104796 / JCM 9543 / NBRC 105858 / Y-104)</name>
    <name type="common">Microsphaera multipartita</name>
    <dbReference type="NCBI Taxonomy" id="479431"/>
    <lineage>
        <taxon>Bacteria</taxon>
        <taxon>Bacillati</taxon>
        <taxon>Actinomycetota</taxon>
        <taxon>Actinomycetes</taxon>
        <taxon>Nakamurellales</taxon>
        <taxon>Nakamurellaceae</taxon>
        <taxon>Nakamurella</taxon>
    </lineage>
</organism>
<dbReference type="EMBL" id="CP001737">
    <property type="protein sequence ID" value="ACV81539.1"/>
    <property type="molecule type" value="Genomic_DNA"/>
</dbReference>
<protein>
    <submittedName>
        <fullName evidence="2">Uncharacterized protein</fullName>
    </submittedName>
</protein>
<dbReference type="Proteomes" id="UP000002218">
    <property type="component" value="Chromosome"/>
</dbReference>
<gene>
    <name evidence="2" type="ordered locus">Namu_5273</name>
</gene>
<feature type="transmembrane region" description="Helical" evidence="1">
    <location>
        <begin position="36"/>
        <end position="55"/>
    </location>
</feature>
<evidence type="ECO:0000313" key="2">
    <source>
        <dbReference type="EMBL" id="ACV81539.1"/>
    </source>
</evidence>
<feature type="transmembrane region" description="Helical" evidence="1">
    <location>
        <begin position="108"/>
        <end position="128"/>
    </location>
</feature>
<keyword evidence="3" id="KW-1185">Reference proteome</keyword>
<sequence length="153" mass="15717">MHLPLGRRPDLSVARPAAVVMIACAAVHVVGAMRHWSPGLSLLTIAVALGCLHCVHHLWTAPRVADWVWVTLGSAAMLALHLIMLAGPTGSGHAHHPVAPAGGTGLDPVTVVGLLLPLLGLALAWCALSAARISSLGVGVPVDDHRAHRGLDG</sequence>
<reference evidence="3" key="1">
    <citation type="submission" date="2009-09" db="EMBL/GenBank/DDBJ databases">
        <title>The complete genome of Nakamurella multipartita DSM 44233.</title>
        <authorList>
            <consortium name="US DOE Joint Genome Institute (JGI-PGF)"/>
            <person name="Lucas S."/>
            <person name="Copeland A."/>
            <person name="Lapidus A."/>
            <person name="Glavina del Rio T."/>
            <person name="Dalin E."/>
            <person name="Tice H."/>
            <person name="Bruce D."/>
            <person name="Goodwin L."/>
            <person name="Pitluck S."/>
            <person name="Kyrpides N."/>
            <person name="Mavromatis K."/>
            <person name="Ivanova N."/>
            <person name="Ovchinnikova G."/>
            <person name="Sims D."/>
            <person name="Meincke L."/>
            <person name="Brettin T."/>
            <person name="Detter J.C."/>
            <person name="Han C."/>
            <person name="Larimer F."/>
            <person name="Land M."/>
            <person name="Hauser L."/>
            <person name="Markowitz V."/>
            <person name="Cheng J.-F."/>
            <person name="Hugenholtz P."/>
            <person name="Woyke T."/>
            <person name="Wu D."/>
            <person name="Klenk H.-P."/>
            <person name="Eisen J.A."/>
        </authorList>
    </citation>
    <scope>NUCLEOTIDE SEQUENCE [LARGE SCALE GENOMIC DNA]</scope>
    <source>
        <strain evidence="3">ATCC 700099 / DSM 44233 / CIP 104796 / JCM 9543 / NBRC 105858 / Y-104</strain>
    </source>
</reference>
<evidence type="ECO:0000313" key="3">
    <source>
        <dbReference type="Proteomes" id="UP000002218"/>
    </source>
</evidence>
<name>C8XD49_NAKMY</name>
<dbReference type="KEGG" id="nml:Namu_5273"/>
<dbReference type="InParanoid" id="C8XD49"/>
<feature type="transmembrane region" description="Helical" evidence="1">
    <location>
        <begin position="12"/>
        <end position="30"/>
    </location>
</feature>
<accession>C8XD49</accession>
<proteinExistence type="predicted"/>
<keyword evidence="1" id="KW-0812">Transmembrane</keyword>